<evidence type="ECO:0000313" key="1">
    <source>
        <dbReference type="EMBL" id="CAB4133551.1"/>
    </source>
</evidence>
<name>A0A6J5LH90_9CAUD</name>
<gene>
    <name evidence="1" type="ORF">UFOVP257_273</name>
</gene>
<proteinExistence type="predicted"/>
<sequence>MTFTSYMLDFYGDNGIYPMGFTSTQINLATQLYKCRLPEGQEFCGDTIDREAVRDIILEAWETVVPE</sequence>
<reference evidence="1" key="1">
    <citation type="submission" date="2020-04" db="EMBL/GenBank/DDBJ databases">
        <authorList>
            <person name="Chiriac C."/>
            <person name="Salcher M."/>
            <person name="Ghai R."/>
            <person name="Kavagutti S V."/>
        </authorList>
    </citation>
    <scope>NUCLEOTIDE SEQUENCE</scope>
</reference>
<protein>
    <submittedName>
        <fullName evidence="1">Uncharacterized protein</fullName>
    </submittedName>
</protein>
<dbReference type="EMBL" id="LR796274">
    <property type="protein sequence ID" value="CAB4133551.1"/>
    <property type="molecule type" value="Genomic_DNA"/>
</dbReference>
<organism evidence="1">
    <name type="scientific">uncultured Caudovirales phage</name>
    <dbReference type="NCBI Taxonomy" id="2100421"/>
    <lineage>
        <taxon>Viruses</taxon>
        <taxon>Duplodnaviria</taxon>
        <taxon>Heunggongvirae</taxon>
        <taxon>Uroviricota</taxon>
        <taxon>Caudoviricetes</taxon>
        <taxon>Peduoviridae</taxon>
        <taxon>Maltschvirus</taxon>
        <taxon>Maltschvirus maltsch</taxon>
    </lineage>
</organism>
<accession>A0A6J5LH90</accession>